<dbReference type="Proteomes" id="UP000001996">
    <property type="component" value="Unassembled WGS sequence"/>
</dbReference>
<comment type="similarity">
    <text evidence="2 7">Belongs to the DPM3 family.</text>
</comment>
<dbReference type="InterPro" id="IPR013174">
    <property type="entry name" value="DPM3"/>
</dbReference>
<comment type="caution">
    <text evidence="7">Lacks conserved residue(s) required for the propagation of feature annotation.</text>
</comment>
<reference evidence="8 9" key="1">
    <citation type="journal article" date="2009" name="Nature">
        <title>Evolution of pathogenicity and sexual reproduction in eight Candida genomes.</title>
        <authorList>
            <person name="Butler G."/>
            <person name="Rasmussen M.D."/>
            <person name="Lin M.F."/>
            <person name="Santos M.A."/>
            <person name="Sakthikumar S."/>
            <person name="Munro C.A."/>
            <person name="Rheinbay E."/>
            <person name="Grabherr M."/>
            <person name="Forche A."/>
            <person name="Reedy J.L."/>
            <person name="Agrafioti I."/>
            <person name="Arnaud M.B."/>
            <person name="Bates S."/>
            <person name="Brown A.J."/>
            <person name="Brunke S."/>
            <person name="Costanzo M.C."/>
            <person name="Fitzpatrick D.A."/>
            <person name="de Groot P.W."/>
            <person name="Harris D."/>
            <person name="Hoyer L.L."/>
            <person name="Hube B."/>
            <person name="Klis F.M."/>
            <person name="Kodira C."/>
            <person name="Lennard N."/>
            <person name="Logue M.E."/>
            <person name="Martin R."/>
            <person name="Neiman A.M."/>
            <person name="Nikolaou E."/>
            <person name="Quail M.A."/>
            <person name="Quinn J."/>
            <person name="Santos M.C."/>
            <person name="Schmitzberger F.F."/>
            <person name="Sherlock G."/>
            <person name="Shah P."/>
            <person name="Silverstein K.A."/>
            <person name="Skrzypek M.S."/>
            <person name="Soll D."/>
            <person name="Staggs R."/>
            <person name="Stansfield I."/>
            <person name="Stumpf M.P."/>
            <person name="Sudbery P.E."/>
            <person name="Srikantha T."/>
            <person name="Zeng Q."/>
            <person name="Berman J."/>
            <person name="Berriman M."/>
            <person name="Heitman J."/>
            <person name="Gow N.A."/>
            <person name="Lorenz M.C."/>
            <person name="Birren B.W."/>
            <person name="Kellis M."/>
            <person name="Cuomo C.A."/>
        </authorList>
    </citation>
    <scope>NUCLEOTIDE SEQUENCE [LARGE SCALE GENOMIC DNA]</scope>
    <source>
        <strain evidence="9">ATCC 11503 / BCRC 21390 / CBS 2605 / JCM 1781 / NBRC 1676 / NRRL YB-4239</strain>
    </source>
</reference>
<comment type="subcellular location">
    <subcellularLocation>
        <location evidence="1 7">Endoplasmic reticulum membrane</location>
        <topology evidence="1 7">Multi-pass membrane protein</topology>
    </subcellularLocation>
</comment>
<name>A5E3L1_LODEL</name>
<dbReference type="GO" id="GO:0033185">
    <property type="term" value="C:dolichol-phosphate-mannose synthase complex"/>
    <property type="evidence" value="ECO:0007669"/>
    <property type="project" value="TreeGrafter"/>
</dbReference>
<dbReference type="RefSeq" id="XP_001524228.1">
    <property type="nucleotide sequence ID" value="XM_001524178.1"/>
</dbReference>
<dbReference type="eggNOG" id="KOG4841">
    <property type="taxonomic scope" value="Eukaryota"/>
</dbReference>
<keyword evidence="4 7" id="KW-0256">Endoplasmic reticulum</keyword>
<evidence type="ECO:0000256" key="2">
    <source>
        <dbReference type="ARBA" id="ARBA00010430"/>
    </source>
</evidence>
<sequence length="92" mass="10375">MTKATETALTLFALSALYFALSTGVIVSPKLFHDEILPYLPWWGLVTFGSYALFTLGWGIITFKDKKDKYEELKLQIDEAKAFYSSKGISLD</sequence>
<keyword evidence="3 7" id="KW-0812">Transmembrane</keyword>
<protein>
    <recommendedName>
        <fullName evidence="7">Dolichol-phosphate mannosyltransferase subunit 3</fullName>
    </recommendedName>
</protein>
<proteinExistence type="inferred from homology"/>
<dbReference type="HOGENOM" id="CLU_150782_1_1_1"/>
<dbReference type="GeneID" id="5231291"/>
<dbReference type="OMA" id="DCPEAYT"/>
<keyword evidence="6 7" id="KW-0472">Membrane</keyword>
<evidence type="ECO:0000313" key="8">
    <source>
        <dbReference type="EMBL" id="EDK46019.1"/>
    </source>
</evidence>
<gene>
    <name evidence="8" type="ORF">LELG_04198</name>
</gene>
<dbReference type="KEGG" id="lel:PVL30_003923"/>
<dbReference type="PANTHER" id="PTHR16433">
    <property type="entry name" value="DOLICHOL-PHOSPHATE MANNOSYLTRANSFERASE SUBUNIT 3"/>
    <property type="match status" value="1"/>
</dbReference>
<organism evidence="8 9">
    <name type="scientific">Lodderomyces elongisporus (strain ATCC 11503 / CBS 2605 / JCM 1781 / NBRC 1676 / NRRL YB-4239)</name>
    <name type="common">Yeast</name>
    <name type="synonym">Saccharomyces elongisporus</name>
    <dbReference type="NCBI Taxonomy" id="379508"/>
    <lineage>
        <taxon>Eukaryota</taxon>
        <taxon>Fungi</taxon>
        <taxon>Dikarya</taxon>
        <taxon>Ascomycota</taxon>
        <taxon>Saccharomycotina</taxon>
        <taxon>Pichiomycetes</taxon>
        <taxon>Debaryomycetaceae</taxon>
        <taxon>Candida/Lodderomyces clade</taxon>
        <taxon>Lodderomyces</taxon>
    </lineage>
</organism>
<evidence type="ECO:0000256" key="6">
    <source>
        <dbReference type="ARBA" id="ARBA00023136"/>
    </source>
</evidence>
<dbReference type="GO" id="GO:0005789">
    <property type="term" value="C:endoplasmic reticulum membrane"/>
    <property type="evidence" value="ECO:0007669"/>
    <property type="project" value="UniProtKB-SubCell"/>
</dbReference>
<dbReference type="EMBL" id="CH981529">
    <property type="protein sequence ID" value="EDK46019.1"/>
    <property type="molecule type" value="Genomic_DNA"/>
</dbReference>
<dbReference type="InParanoid" id="A5E3L1"/>
<evidence type="ECO:0000256" key="5">
    <source>
        <dbReference type="ARBA" id="ARBA00022989"/>
    </source>
</evidence>
<evidence type="ECO:0000256" key="1">
    <source>
        <dbReference type="ARBA" id="ARBA00004477"/>
    </source>
</evidence>
<dbReference type="STRING" id="379508.A5E3L1"/>
<feature type="transmembrane region" description="Helical" evidence="7">
    <location>
        <begin position="40"/>
        <end position="61"/>
    </location>
</feature>
<dbReference type="AlphaFoldDB" id="A5E3L1"/>
<evidence type="ECO:0000256" key="3">
    <source>
        <dbReference type="ARBA" id="ARBA00022692"/>
    </source>
</evidence>
<dbReference type="OrthoDB" id="2014333at2759"/>
<dbReference type="UniPathway" id="UPA00378"/>
<dbReference type="PANTHER" id="PTHR16433:SF0">
    <property type="entry name" value="DOLICHOL-PHOSPHATE MANNOSYLTRANSFERASE SUBUNIT 3"/>
    <property type="match status" value="1"/>
</dbReference>
<evidence type="ECO:0000313" key="9">
    <source>
        <dbReference type="Proteomes" id="UP000001996"/>
    </source>
</evidence>
<dbReference type="Pfam" id="PF08285">
    <property type="entry name" value="DPM3"/>
    <property type="match status" value="1"/>
</dbReference>
<comment type="pathway">
    <text evidence="7">Protein modification; protein glycosylation.</text>
</comment>
<evidence type="ECO:0000256" key="4">
    <source>
        <dbReference type="ARBA" id="ARBA00022824"/>
    </source>
</evidence>
<keyword evidence="9" id="KW-1185">Reference proteome</keyword>
<evidence type="ECO:0000256" key="7">
    <source>
        <dbReference type="RuleBase" id="RU365085"/>
    </source>
</evidence>
<dbReference type="GO" id="GO:0006506">
    <property type="term" value="P:GPI anchor biosynthetic process"/>
    <property type="evidence" value="ECO:0007669"/>
    <property type="project" value="TreeGrafter"/>
</dbReference>
<comment type="function">
    <text evidence="7">Stabilizer subunit of the dolichol-phosphate mannose (DPM) synthase complex; tethers catalytic subunit to the ER.</text>
</comment>
<dbReference type="VEuPathDB" id="FungiDB:LELG_04198"/>
<accession>A5E3L1</accession>
<keyword evidence="5 7" id="KW-1133">Transmembrane helix</keyword>
<comment type="subunit">
    <text evidence="7">Component of the dolichol-phosphate mannose (DPM) synthase complex.</text>
</comment>